<evidence type="ECO:0000313" key="2">
    <source>
        <dbReference type="EMBL" id="GAA5088641.1"/>
    </source>
</evidence>
<feature type="transmembrane region" description="Helical" evidence="1">
    <location>
        <begin position="136"/>
        <end position="160"/>
    </location>
</feature>
<evidence type="ECO:0008006" key="4">
    <source>
        <dbReference type="Google" id="ProtNLM"/>
    </source>
</evidence>
<accession>A0ABP9LZF6</accession>
<organism evidence="2 3">
    <name type="scientific">Microbacterium yannicii</name>
    <dbReference type="NCBI Taxonomy" id="671622"/>
    <lineage>
        <taxon>Bacteria</taxon>
        <taxon>Bacillati</taxon>
        <taxon>Actinomycetota</taxon>
        <taxon>Actinomycetes</taxon>
        <taxon>Micrococcales</taxon>
        <taxon>Microbacteriaceae</taxon>
        <taxon>Microbacterium</taxon>
    </lineage>
</organism>
<gene>
    <name evidence="2" type="ORF">GCM10025760_11370</name>
</gene>
<reference evidence="3" key="1">
    <citation type="journal article" date="2019" name="Int. J. Syst. Evol. Microbiol.">
        <title>The Global Catalogue of Microorganisms (GCM) 10K type strain sequencing project: providing services to taxonomists for standard genome sequencing and annotation.</title>
        <authorList>
            <consortium name="The Broad Institute Genomics Platform"/>
            <consortium name="The Broad Institute Genome Sequencing Center for Infectious Disease"/>
            <person name="Wu L."/>
            <person name="Ma J."/>
        </authorList>
    </citation>
    <scope>NUCLEOTIDE SEQUENCE [LARGE SCALE GENOMIC DNA]</scope>
    <source>
        <strain evidence="3">JCM 18959</strain>
    </source>
</reference>
<feature type="transmembrane region" description="Helical" evidence="1">
    <location>
        <begin position="85"/>
        <end position="107"/>
    </location>
</feature>
<feature type="transmembrane region" description="Helical" evidence="1">
    <location>
        <begin position="191"/>
        <end position="209"/>
    </location>
</feature>
<keyword evidence="3" id="KW-1185">Reference proteome</keyword>
<name>A0ABP9LZF6_9MICO</name>
<evidence type="ECO:0000256" key="1">
    <source>
        <dbReference type="SAM" id="Phobius"/>
    </source>
</evidence>
<evidence type="ECO:0000313" key="3">
    <source>
        <dbReference type="Proteomes" id="UP001501407"/>
    </source>
</evidence>
<dbReference type="Proteomes" id="UP001501407">
    <property type="component" value="Unassembled WGS sequence"/>
</dbReference>
<sequence>MPRSQSVLRWLGAIGITLAPLCIFVIPGLMYSGAFETNEEQFRAIAEGSHGGFAGQAVQTCGAVFVMLAALGIGGFVIAGRRGRALGFIGLIVGMLGSIALLLLMGYESATLLALTSDADVNTRVAMAVDLFNEPFFLILLLVGLGGYSLALPILAFALWRSRVIPIVVPLLFLLPPLFSLVPVFAGVPWIVLSLLVLLPCVWASVQLMRPVHARSVRRRASGDVPAQAG</sequence>
<keyword evidence="1" id="KW-0472">Membrane</keyword>
<proteinExistence type="predicted"/>
<protein>
    <recommendedName>
        <fullName evidence="4">DUF4386 family protein</fullName>
    </recommendedName>
</protein>
<feature type="transmembrane region" description="Helical" evidence="1">
    <location>
        <begin position="167"/>
        <end position="185"/>
    </location>
</feature>
<feature type="transmembrane region" description="Helical" evidence="1">
    <location>
        <begin position="57"/>
        <end position="78"/>
    </location>
</feature>
<feature type="transmembrane region" description="Helical" evidence="1">
    <location>
        <begin position="7"/>
        <end position="30"/>
    </location>
</feature>
<comment type="caution">
    <text evidence="2">The sequence shown here is derived from an EMBL/GenBank/DDBJ whole genome shotgun (WGS) entry which is preliminary data.</text>
</comment>
<keyword evidence="1" id="KW-0812">Transmembrane</keyword>
<dbReference type="EMBL" id="BAABKZ010000001">
    <property type="protein sequence ID" value="GAA5088641.1"/>
    <property type="molecule type" value="Genomic_DNA"/>
</dbReference>
<keyword evidence="1" id="KW-1133">Transmembrane helix</keyword>